<dbReference type="SUPFAM" id="SSF53335">
    <property type="entry name" value="S-adenosyl-L-methionine-dependent methyltransferases"/>
    <property type="match status" value="1"/>
</dbReference>
<reference evidence="11 12" key="1">
    <citation type="journal article" date="2016" name="Proc. Natl. Acad. Sci. U.S.A.">
        <title>Comparative genomics of biotechnologically important yeasts.</title>
        <authorList>
            <person name="Riley R."/>
            <person name="Haridas S."/>
            <person name="Wolfe K.H."/>
            <person name="Lopes M.R."/>
            <person name="Hittinger C.T."/>
            <person name="Goeker M."/>
            <person name="Salamov A.A."/>
            <person name="Wisecaver J.H."/>
            <person name="Long T.M."/>
            <person name="Calvey C.H."/>
            <person name="Aerts A.L."/>
            <person name="Barry K.W."/>
            <person name="Choi C."/>
            <person name="Clum A."/>
            <person name="Coughlan A.Y."/>
            <person name="Deshpande S."/>
            <person name="Douglass A.P."/>
            <person name="Hanson S.J."/>
            <person name="Klenk H.-P."/>
            <person name="LaButti K.M."/>
            <person name="Lapidus A."/>
            <person name="Lindquist E.A."/>
            <person name="Lipzen A.M."/>
            <person name="Meier-Kolthoff J.P."/>
            <person name="Ohm R.A."/>
            <person name="Otillar R.P."/>
            <person name="Pangilinan J.L."/>
            <person name="Peng Y."/>
            <person name="Rokas A."/>
            <person name="Rosa C.A."/>
            <person name="Scheuner C."/>
            <person name="Sibirny A.A."/>
            <person name="Slot J.C."/>
            <person name="Stielow J.B."/>
            <person name="Sun H."/>
            <person name="Kurtzman C.P."/>
            <person name="Blackwell M."/>
            <person name="Grigoriev I.V."/>
            <person name="Jeffries T.W."/>
        </authorList>
    </citation>
    <scope>NUCLEOTIDE SEQUENCE [LARGE SCALE GENOMIC DNA]</scope>
    <source>
        <strain evidence="11 12">DSM 6958</strain>
    </source>
</reference>
<keyword evidence="4 9" id="KW-0489">Methyltransferase</keyword>
<feature type="compositionally biased region" description="Basic and acidic residues" evidence="10">
    <location>
        <begin position="259"/>
        <end position="271"/>
    </location>
</feature>
<dbReference type="InterPro" id="IPR042036">
    <property type="entry name" value="RRP8_N"/>
</dbReference>
<name>A0A1E3PHX5_9ASCO</name>
<dbReference type="Proteomes" id="UP000095009">
    <property type="component" value="Unassembled WGS sequence"/>
</dbReference>
<protein>
    <recommendedName>
        <fullName evidence="8 9">Ribosomal RNA-processing protein 8</fullName>
        <ecNumber evidence="9">2.1.1.-</ecNumber>
    </recommendedName>
</protein>
<comment type="function">
    <text evidence="9">S-adenosyl-L-methionine-dependent methyltransferase that specifically methylates the N(1) position of adenine in helix 25.1 in 25S rRNA. Required both for ribosomal 40S and 60S subunits biogenesis. Required for efficient pre-rRNA cleavage at site A2.</text>
</comment>
<dbReference type="STRING" id="857566.A0A1E3PHX5"/>
<dbReference type="GO" id="GO:0005730">
    <property type="term" value="C:nucleolus"/>
    <property type="evidence" value="ECO:0007669"/>
    <property type="project" value="UniProtKB-SubCell"/>
</dbReference>
<dbReference type="GO" id="GO:0106142">
    <property type="term" value="F:rRNA (adenine-N1-)-methyltransferase activity"/>
    <property type="evidence" value="ECO:0007669"/>
    <property type="project" value="EnsemblFungi"/>
</dbReference>
<evidence type="ECO:0000313" key="12">
    <source>
        <dbReference type="Proteomes" id="UP000095009"/>
    </source>
</evidence>
<feature type="region of interest" description="Disordered" evidence="10">
    <location>
        <begin position="259"/>
        <end position="282"/>
    </location>
</feature>
<dbReference type="Gene3D" id="1.10.10.2150">
    <property type="entry name" value="Ribosomal RNA-processing protein 8, N-terminal domain"/>
    <property type="match status" value="1"/>
</dbReference>
<keyword evidence="7 9" id="KW-0539">Nucleus</keyword>
<dbReference type="PANTHER" id="PTHR12787">
    <property type="entry name" value="RIBOSOMAL RNA-PROCESSING PROTEIN 8"/>
    <property type="match status" value="1"/>
</dbReference>
<keyword evidence="6 9" id="KW-0949">S-adenosyl-L-methionine</keyword>
<sequence>MVPGPAATGAKLTPLQLKMREKLMGSRFRWINEQLYTISSESALELIKDSPDIFDEYHSGFRSQVQSWPENPVDTFVGQLKQRLERPIGAPGGLPGDKDGTIIIADMGCGEAQLASDIDLMTKAGSNAGKPAQNFKNPKFTVHSFDLKKANDFITVADIANVPLPDQSCHIVIFCLSLMGTNFLDFINEAMRILKPNGELWISEIKSRFTDPEAKDFVSVLKQIGFFHKNTDTSNKMFIRFEFFRATKEMMDQKLRRETQKRSRFIDKEENNNSPKSNNYLERRSAAPEGEWLLKPCIYKRR</sequence>
<evidence type="ECO:0000256" key="8">
    <source>
        <dbReference type="ARBA" id="ARBA00076672"/>
    </source>
</evidence>
<organism evidence="11 12">
    <name type="scientific">Nadsonia fulvescens var. elongata DSM 6958</name>
    <dbReference type="NCBI Taxonomy" id="857566"/>
    <lineage>
        <taxon>Eukaryota</taxon>
        <taxon>Fungi</taxon>
        <taxon>Dikarya</taxon>
        <taxon>Ascomycota</taxon>
        <taxon>Saccharomycotina</taxon>
        <taxon>Dipodascomycetes</taxon>
        <taxon>Dipodascales</taxon>
        <taxon>Dipodascales incertae sedis</taxon>
        <taxon>Nadsonia</taxon>
    </lineage>
</organism>
<evidence type="ECO:0000313" key="11">
    <source>
        <dbReference type="EMBL" id="ODQ64910.1"/>
    </source>
</evidence>
<dbReference type="Gene3D" id="3.40.50.150">
    <property type="entry name" value="Vaccinia Virus protein VP39"/>
    <property type="match status" value="1"/>
</dbReference>
<evidence type="ECO:0000256" key="2">
    <source>
        <dbReference type="ARBA" id="ARBA00006301"/>
    </source>
</evidence>
<evidence type="ECO:0000256" key="4">
    <source>
        <dbReference type="ARBA" id="ARBA00022603"/>
    </source>
</evidence>
<evidence type="ECO:0000256" key="1">
    <source>
        <dbReference type="ARBA" id="ARBA00004604"/>
    </source>
</evidence>
<evidence type="ECO:0000256" key="9">
    <source>
        <dbReference type="RuleBase" id="RU365074"/>
    </source>
</evidence>
<proteinExistence type="inferred from homology"/>
<comment type="similarity">
    <text evidence="2 9">Belongs to the methyltransferase superfamily. RRP8 family.</text>
</comment>
<accession>A0A1E3PHX5</accession>
<evidence type="ECO:0000256" key="10">
    <source>
        <dbReference type="SAM" id="MobiDB-lite"/>
    </source>
</evidence>
<dbReference type="EMBL" id="KV454410">
    <property type="protein sequence ID" value="ODQ64910.1"/>
    <property type="molecule type" value="Genomic_DNA"/>
</dbReference>
<dbReference type="InterPro" id="IPR029063">
    <property type="entry name" value="SAM-dependent_MTases_sf"/>
</dbReference>
<dbReference type="OrthoDB" id="10258825at2759"/>
<gene>
    <name evidence="11" type="ORF">NADFUDRAFT_34931</name>
</gene>
<evidence type="ECO:0000256" key="6">
    <source>
        <dbReference type="ARBA" id="ARBA00022691"/>
    </source>
</evidence>
<dbReference type="GO" id="GO:0042273">
    <property type="term" value="P:ribosomal large subunit biogenesis"/>
    <property type="evidence" value="ECO:0007669"/>
    <property type="project" value="TreeGrafter"/>
</dbReference>
<comment type="subcellular location">
    <subcellularLocation>
        <location evidence="1 9">Nucleus</location>
        <location evidence="1 9">Nucleolus</location>
    </subcellularLocation>
</comment>
<dbReference type="CDD" id="cd02440">
    <property type="entry name" value="AdoMet_MTases"/>
    <property type="match status" value="1"/>
</dbReference>
<dbReference type="EC" id="2.1.1.-" evidence="9"/>
<dbReference type="Pfam" id="PF05148">
    <property type="entry name" value="Methyltransf_8"/>
    <property type="match status" value="1"/>
</dbReference>
<keyword evidence="12" id="KW-1185">Reference proteome</keyword>
<feature type="non-terminal residue" evidence="11">
    <location>
        <position position="302"/>
    </location>
</feature>
<evidence type="ECO:0000256" key="3">
    <source>
        <dbReference type="ARBA" id="ARBA00022552"/>
    </source>
</evidence>
<keyword evidence="5 9" id="KW-0808">Transferase</keyword>
<keyword evidence="3 9" id="KW-0698">rRNA processing</keyword>
<evidence type="ECO:0000256" key="7">
    <source>
        <dbReference type="ARBA" id="ARBA00023242"/>
    </source>
</evidence>
<dbReference type="InterPro" id="IPR007823">
    <property type="entry name" value="RRP8"/>
</dbReference>
<dbReference type="AlphaFoldDB" id="A0A1E3PHX5"/>
<dbReference type="FunFam" id="1.10.10.2150:FF:000001">
    <property type="entry name" value="Ribosomal RNA-processing protein 8"/>
    <property type="match status" value="1"/>
</dbReference>
<dbReference type="PANTHER" id="PTHR12787:SF0">
    <property type="entry name" value="RIBOSOMAL RNA-PROCESSING PROTEIN 8"/>
    <property type="match status" value="1"/>
</dbReference>
<evidence type="ECO:0000256" key="5">
    <source>
        <dbReference type="ARBA" id="ARBA00022679"/>
    </source>
</evidence>